<feature type="transmembrane region" description="Helical" evidence="1">
    <location>
        <begin position="453"/>
        <end position="471"/>
    </location>
</feature>
<organism evidence="2">
    <name type="scientific">Streptococcus mutans</name>
    <dbReference type="NCBI Taxonomy" id="1309"/>
    <lineage>
        <taxon>Bacteria</taxon>
        <taxon>Bacillati</taxon>
        <taxon>Bacillota</taxon>
        <taxon>Bacilli</taxon>
        <taxon>Lactobacillales</taxon>
        <taxon>Streptococcaceae</taxon>
        <taxon>Streptococcus</taxon>
    </lineage>
</organism>
<feature type="transmembrane region" description="Helical" evidence="1">
    <location>
        <begin position="422"/>
        <end position="447"/>
    </location>
</feature>
<dbReference type="RefSeq" id="WP_014678074.1">
    <property type="nucleotide sequence ID" value="NZ_JANDYK010000008.1"/>
</dbReference>
<feature type="transmembrane region" description="Helical" evidence="1">
    <location>
        <begin position="79"/>
        <end position="100"/>
    </location>
</feature>
<dbReference type="EMBL" id="AB294197">
    <property type="protein sequence ID" value="BAF47170.1"/>
    <property type="molecule type" value="Genomic_DNA"/>
</dbReference>
<feature type="transmembrane region" description="Helical" evidence="1">
    <location>
        <begin position="478"/>
        <end position="498"/>
    </location>
</feature>
<evidence type="ECO:0000313" key="2">
    <source>
        <dbReference type="EMBL" id="BAF47170.1"/>
    </source>
</evidence>
<feature type="transmembrane region" description="Helical" evidence="1">
    <location>
        <begin position="41"/>
        <end position="59"/>
    </location>
</feature>
<feature type="transmembrane region" description="Helical" evidence="1">
    <location>
        <begin position="204"/>
        <end position="222"/>
    </location>
</feature>
<dbReference type="AlphaFoldDB" id="A2V8B5"/>
<feature type="transmembrane region" description="Helical" evidence="1">
    <location>
        <begin position="147"/>
        <end position="165"/>
    </location>
</feature>
<reference evidence="2" key="1">
    <citation type="submission" date="2007-02" db="EMBL/GenBank/DDBJ databases">
        <title>rgp genes in Streptococcus mutans serotype k.</title>
        <authorList>
            <person name="Sato Y."/>
            <person name="Okamoto-Shibayama K."/>
        </authorList>
    </citation>
    <scope>NUCLEOTIDE SEQUENCE</scope>
    <source>
        <strain evidence="2">OM98x</strain>
    </source>
</reference>
<keyword evidence="1" id="KW-0812">Transmembrane</keyword>
<protein>
    <submittedName>
        <fullName evidence="2">Hypothetical membrane protein</fullName>
    </submittedName>
</protein>
<feature type="transmembrane region" description="Helical" evidence="1">
    <location>
        <begin position="271"/>
        <end position="289"/>
    </location>
</feature>
<feature type="transmembrane region" description="Helical" evidence="1">
    <location>
        <begin position="7"/>
        <end position="29"/>
    </location>
</feature>
<accession>A2V8B5</accession>
<proteinExistence type="predicted"/>
<keyword evidence="1" id="KW-1133">Transmembrane helix</keyword>
<feature type="transmembrane region" description="Helical" evidence="1">
    <location>
        <begin position="177"/>
        <end position="198"/>
    </location>
</feature>
<sequence length="509" mass="59528">MIKLLKLGNAIFFTLAFFWFYFSIYFLFQYLNIDYTNLSDALAKLLIIFVIFLFLTFYFKRSFIKIIKRIFRFLLDNKIYVFIAMLIFQFIITLTSLGLASADTTIVYKIATNSNFASKSDYISIFPNNFLLVVWMKFNYFLFRENTVFALACWNILFIDLSILIDYHIHKKVFNKSIANISFMILILIIGLSPQYIYTYSDSVTLFLLSLFLFTVVATGFAKNRKKIVLPILSGVILAFAYGFRPTILIFVIAGVIVLLNQLLSENQRYFVIKSAKTILIGLIAFVLLNKGISYTIKHQTIVNYEPEKSRTLLYFIDLGLTYSGNIHSEISEKVRESEGKDRNRQALAEIRTRFKDYNFTTFIGHLSYKYYWITGEGMFGWYQEKVLNENQRLKGTWLQKIQDTKFASLIRTYVYVDGENYLLYGLFMQIIWIIISFGLLVSAFFFSLKNSYQLWMQIALFGGLIFLMIFEGGRTRYLIQFLPAIVTMSSIGLYNLYKKFITKVRETA</sequence>
<keyword evidence="1" id="KW-0472">Membrane</keyword>
<name>A2V8B5_STRMG</name>
<evidence type="ECO:0000256" key="1">
    <source>
        <dbReference type="SAM" id="Phobius"/>
    </source>
</evidence>
<feature type="transmembrane region" description="Helical" evidence="1">
    <location>
        <begin position="229"/>
        <end position="259"/>
    </location>
</feature>